<accession>A0AAV9Q171</accession>
<sequence length="471" mass="53547">MPIPPGHLGNLTPEQEAKLQDLWTATLRVFGIEDPHHVSGTDTPLAEEESIVTEADGKDKKKSKRRLGVFKRKDDKKDSSNGSATPTKADSDDKYGQVKDFHEIVATQDPEMLRATFWSMVKADHPDALLLRFLRARKWDVDKALVMLISTMRWRSHEQHVDDDVILRGEGGALEDSKSSDPAVKKEGNDFLTQLRLGKSFLHGTDKEGRPLCFVRVRLHKGGEQSERSLERYTVYVIETARLALRAPVETACIVFDMSHFTMANMDYTPVKFMIKIFEANYPESLGAVLVHKSPWIFQGIWKIIRGWLDPVVAGKVHFTSDVADLEKFIPKSQIIKELDGDEDWEYKYVEPVPGENDAMKEEGPRKELEAARDVEVREYEKKTFDWVATGTDAEAGKIKEERNSLARHLNENYWELDKYVRARTLYDRTGMISQDGKINFYPPPPGKAENHHLAPTSNPPTVETSADDLD</sequence>
<dbReference type="InterPro" id="IPR036273">
    <property type="entry name" value="CRAL/TRIO_N_dom_sf"/>
</dbReference>
<dbReference type="CDD" id="cd00170">
    <property type="entry name" value="SEC14"/>
    <property type="match status" value="1"/>
</dbReference>
<gene>
    <name evidence="3" type="primary">CSR1_1</name>
    <name evidence="3" type="ORF">LTR25_007428</name>
</gene>
<dbReference type="AlphaFoldDB" id="A0AAV9Q171"/>
<evidence type="ECO:0000313" key="4">
    <source>
        <dbReference type="Proteomes" id="UP001345827"/>
    </source>
</evidence>
<reference evidence="3 4" key="1">
    <citation type="submission" date="2023-06" db="EMBL/GenBank/DDBJ databases">
        <title>Black Yeasts Isolated from many extreme environments.</title>
        <authorList>
            <person name="Coleine C."/>
            <person name="Stajich J.E."/>
            <person name="Selbmann L."/>
        </authorList>
    </citation>
    <scope>NUCLEOTIDE SEQUENCE [LARGE SCALE GENOMIC DNA]</scope>
    <source>
        <strain evidence="3 4">CCFEE 5887</strain>
    </source>
</reference>
<dbReference type="Pfam" id="PF00650">
    <property type="entry name" value="CRAL_TRIO"/>
    <property type="match status" value="1"/>
</dbReference>
<evidence type="ECO:0000313" key="3">
    <source>
        <dbReference type="EMBL" id="KAK5533562.1"/>
    </source>
</evidence>
<evidence type="ECO:0000259" key="2">
    <source>
        <dbReference type="PROSITE" id="PS50191"/>
    </source>
</evidence>
<dbReference type="SUPFAM" id="SSF52087">
    <property type="entry name" value="CRAL/TRIO domain"/>
    <property type="match status" value="1"/>
</dbReference>
<dbReference type="PANTHER" id="PTHR46590:SF1">
    <property type="entry name" value="PHOSPHATIDYLINOSITOL TRANSFER PROTEIN CSR1"/>
    <property type="match status" value="1"/>
</dbReference>
<feature type="region of interest" description="Disordered" evidence="1">
    <location>
        <begin position="440"/>
        <end position="471"/>
    </location>
</feature>
<dbReference type="EMBL" id="JAXLQG010000013">
    <property type="protein sequence ID" value="KAK5533562.1"/>
    <property type="molecule type" value="Genomic_DNA"/>
</dbReference>
<dbReference type="SMART" id="SM00516">
    <property type="entry name" value="SEC14"/>
    <property type="match status" value="1"/>
</dbReference>
<name>A0AAV9Q171_9PEZI</name>
<feature type="compositionally biased region" description="Polar residues" evidence="1">
    <location>
        <begin position="456"/>
        <end position="465"/>
    </location>
</feature>
<proteinExistence type="predicted"/>
<organism evidence="3 4">
    <name type="scientific">Vermiconidia calcicola</name>
    <dbReference type="NCBI Taxonomy" id="1690605"/>
    <lineage>
        <taxon>Eukaryota</taxon>
        <taxon>Fungi</taxon>
        <taxon>Dikarya</taxon>
        <taxon>Ascomycota</taxon>
        <taxon>Pezizomycotina</taxon>
        <taxon>Dothideomycetes</taxon>
        <taxon>Dothideomycetidae</taxon>
        <taxon>Mycosphaerellales</taxon>
        <taxon>Extremaceae</taxon>
        <taxon>Vermiconidia</taxon>
    </lineage>
</organism>
<feature type="compositionally biased region" description="Basic residues" evidence="1">
    <location>
        <begin position="60"/>
        <end position="70"/>
    </location>
</feature>
<evidence type="ECO:0000256" key="1">
    <source>
        <dbReference type="SAM" id="MobiDB-lite"/>
    </source>
</evidence>
<dbReference type="Gene3D" id="3.40.525.10">
    <property type="entry name" value="CRAL-TRIO lipid binding domain"/>
    <property type="match status" value="1"/>
</dbReference>
<dbReference type="Proteomes" id="UP001345827">
    <property type="component" value="Unassembled WGS sequence"/>
</dbReference>
<feature type="region of interest" description="Disordered" evidence="1">
    <location>
        <begin position="34"/>
        <end position="95"/>
    </location>
</feature>
<dbReference type="InterPro" id="IPR001251">
    <property type="entry name" value="CRAL-TRIO_dom"/>
</dbReference>
<protein>
    <submittedName>
        <fullName evidence="3">Phosphatidylinositol transfer protein csr1</fullName>
    </submittedName>
</protein>
<keyword evidence="4" id="KW-1185">Reference proteome</keyword>
<dbReference type="PANTHER" id="PTHR46590">
    <property type="entry name" value="PHOSPHATIDYLINOSITOL TRANSFER PROTEIN CSR1-RELATED"/>
    <property type="match status" value="1"/>
</dbReference>
<dbReference type="InterPro" id="IPR036865">
    <property type="entry name" value="CRAL-TRIO_dom_sf"/>
</dbReference>
<dbReference type="SUPFAM" id="SSF46938">
    <property type="entry name" value="CRAL/TRIO N-terminal domain"/>
    <property type="match status" value="1"/>
</dbReference>
<feature type="domain" description="CRAL-TRIO" evidence="2">
    <location>
        <begin position="202"/>
        <end position="347"/>
    </location>
</feature>
<dbReference type="InterPro" id="IPR011074">
    <property type="entry name" value="CRAL/TRIO_N_dom"/>
</dbReference>
<dbReference type="InterPro" id="IPR052432">
    <property type="entry name" value="PITP/CRAL-TRIO"/>
</dbReference>
<comment type="caution">
    <text evidence="3">The sequence shown here is derived from an EMBL/GenBank/DDBJ whole genome shotgun (WGS) entry which is preliminary data.</text>
</comment>
<dbReference type="SMART" id="SM01100">
    <property type="entry name" value="CRAL_TRIO_N"/>
    <property type="match status" value="1"/>
</dbReference>
<dbReference type="PROSITE" id="PS50191">
    <property type="entry name" value="CRAL_TRIO"/>
    <property type="match status" value="1"/>
</dbReference>
<dbReference type="Pfam" id="PF03765">
    <property type="entry name" value="CRAL_TRIO_N"/>
    <property type="match status" value="1"/>
</dbReference>